<proteinExistence type="inferred from homology"/>
<keyword evidence="6 8" id="KW-0472">Membrane</keyword>
<evidence type="ECO:0000256" key="5">
    <source>
        <dbReference type="ARBA" id="ARBA00022989"/>
    </source>
</evidence>
<dbReference type="GO" id="GO:0022857">
    <property type="term" value="F:transmembrane transporter activity"/>
    <property type="evidence" value="ECO:0007669"/>
    <property type="project" value="InterPro"/>
</dbReference>
<dbReference type="Pfam" id="PF00083">
    <property type="entry name" value="Sugar_tr"/>
    <property type="match status" value="2"/>
</dbReference>
<comment type="subcellular location">
    <subcellularLocation>
        <location evidence="1">Membrane</location>
        <topology evidence="1">Multi-pass membrane protein</topology>
    </subcellularLocation>
</comment>
<dbReference type="PRINTS" id="PR00171">
    <property type="entry name" value="SUGRTRNSPORT"/>
</dbReference>
<evidence type="ECO:0000256" key="7">
    <source>
        <dbReference type="SAM" id="MobiDB-lite"/>
    </source>
</evidence>
<feature type="transmembrane region" description="Helical" evidence="8">
    <location>
        <begin position="401"/>
        <end position="424"/>
    </location>
</feature>
<comment type="caution">
    <text evidence="10">The sequence shown here is derived from an EMBL/GenBank/DDBJ whole genome shotgun (WGS) entry which is preliminary data.</text>
</comment>
<evidence type="ECO:0000256" key="3">
    <source>
        <dbReference type="ARBA" id="ARBA00022448"/>
    </source>
</evidence>
<keyword evidence="11" id="KW-1185">Reference proteome</keyword>
<evidence type="ECO:0000313" key="10">
    <source>
        <dbReference type="EMBL" id="KAG5946915.1"/>
    </source>
</evidence>
<feature type="transmembrane region" description="Helical" evidence="8">
    <location>
        <begin position="117"/>
        <end position="137"/>
    </location>
</feature>
<dbReference type="Proteomes" id="UP000706124">
    <property type="component" value="Unassembled WGS sequence"/>
</dbReference>
<evidence type="ECO:0000256" key="6">
    <source>
        <dbReference type="ARBA" id="ARBA00023136"/>
    </source>
</evidence>
<dbReference type="EMBL" id="SRPO01000029">
    <property type="protein sequence ID" value="KAG5946915.1"/>
    <property type="molecule type" value="Genomic_DNA"/>
</dbReference>
<dbReference type="InterPro" id="IPR003663">
    <property type="entry name" value="Sugar/inositol_transpt"/>
</dbReference>
<feature type="transmembrane region" description="Helical" evidence="8">
    <location>
        <begin position="334"/>
        <end position="354"/>
    </location>
</feature>
<dbReference type="PROSITE" id="PS50850">
    <property type="entry name" value="MFS"/>
    <property type="match status" value="1"/>
</dbReference>
<feature type="transmembrane region" description="Helical" evidence="8">
    <location>
        <begin position="88"/>
        <end position="105"/>
    </location>
</feature>
<keyword evidence="4 8" id="KW-0812">Transmembrane</keyword>
<dbReference type="GO" id="GO:0016020">
    <property type="term" value="C:membrane"/>
    <property type="evidence" value="ECO:0007669"/>
    <property type="project" value="UniProtKB-SubCell"/>
</dbReference>
<organism evidence="10 11">
    <name type="scientific">Claviceps pazoutovae</name>
    <dbReference type="NCBI Taxonomy" id="1649127"/>
    <lineage>
        <taxon>Eukaryota</taxon>
        <taxon>Fungi</taxon>
        <taxon>Dikarya</taxon>
        <taxon>Ascomycota</taxon>
        <taxon>Pezizomycotina</taxon>
        <taxon>Sordariomycetes</taxon>
        <taxon>Hypocreomycetidae</taxon>
        <taxon>Hypocreales</taxon>
        <taxon>Clavicipitaceae</taxon>
        <taxon>Claviceps</taxon>
    </lineage>
</organism>
<sequence length="566" mass="61631">MKLTLPIPLPKGTQRLYILCTHLAIGASLWGYNIGILSSILVHPGWRAVLGDPPPSTRGLVTGIYYLGTLMSYLLVAHPLADYFGRRHAAGIGALAICAGSVVMASAGGETALGSMLWGRVICGMGVGVVSTSVPLYQRGACYFGICRAWMFLADDGEWSSEVSPAQERGKFVTLNHVGFIAGMAAGLWIGYGMTFWTSSEAGKYWGWRVSILIQLFPAFIFMIGLPFLPDTPRWLIQKGQTERASRVLHALRQGTTSLDLITCELHAISSAVGSLPRSYRQDFLDPSLSLFRNRSLFARLWRAFLLQFMAQMCGAAAMKYYLPTLLEALGLEYRLALMAGAVEMTIKIGMTVVEMWVIDRFGRTGCLMVGSMVMGVAMMINGILPFLFPGNVSKLADSICVAFIFIYAMGYSFGLGPAVWVYSSEIFPTTERARGLNLAASGGSIGSILVSQIWPAGKEKLGSGVYLVFMVINFLCIPIIWSWYPETKGRALEEMDSLFGKKPSARHDSDVVTAESTSVNRHRGGDVAPLTPGAGEEVEPEPEPEEAEHEHEPLLSVRGINHGTI</sequence>
<accession>A0A9P7MI68</accession>
<feature type="transmembrane region" description="Helical" evidence="8">
    <location>
        <begin position="366"/>
        <end position="389"/>
    </location>
</feature>
<protein>
    <recommendedName>
        <fullName evidence="9">Major facilitator superfamily (MFS) profile domain-containing protein</fullName>
    </recommendedName>
</protein>
<dbReference type="AlphaFoldDB" id="A0A9P7MI68"/>
<feature type="transmembrane region" description="Helical" evidence="8">
    <location>
        <begin position="467"/>
        <end position="485"/>
    </location>
</feature>
<dbReference type="OrthoDB" id="6612291at2759"/>
<feature type="transmembrane region" description="Helical" evidence="8">
    <location>
        <begin position="16"/>
        <end position="43"/>
    </location>
</feature>
<feature type="transmembrane region" description="Helical" evidence="8">
    <location>
        <begin position="301"/>
        <end position="322"/>
    </location>
</feature>
<dbReference type="InterPro" id="IPR036259">
    <property type="entry name" value="MFS_trans_sf"/>
</dbReference>
<feature type="transmembrane region" description="Helical" evidence="8">
    <location>
        <begin position="206"/>
        <end position="229"/>
    </location>
</feature>
<dbReference type="SUPFAM" id="SSF103473">
    <property type="entry name" value="MFS general substrate transporter"/>
    <property type="match status" value="1"/>
</dbReference>
<feature type="domain" description="Major facilitator superfamily (MFS) profile" evidence="9">
    <location>
        <begin position="19"/>
        <end position="489"/>
    </location>
</feature>
<evidence type="ECO:0000313" key="11">
    <source>
        <dbReference type="Proteomes" id="UP000706124"/>
    </source>
</evidence>
<dbReference type="PANTHER" id="PTHR48022">
    <property type="entry name" value="PLASTIDIC GLUCOSE TRANSPORTER 4"/>
    <property type="match status" value="1"/>
</dbReference>
<dbReference type="InterPro" id="IPR005828">
    <property type="entry name" value="MFS_sugar_transport-like"/>
</dbReference>
<evidence type="ECO:0000256" key="4">
    <source>
        <dbReference type="ARBA" id="ARBA00022692"/>
    </source>
</evidence>
<feature type="transmembrane region" description="Helical" evidence="8">
    <location>
        <begin position="172"/>
        <end position="194"/>
    </location>
</feature>
<evidence type="ECO:0000259" key="9">
    <source>
        <dbReference type="PROSITE" id="PS50850"/>
    </source>
</evidence>
<dbReference type="InterPro" id="IPR050360">
    <property type="entry name" value="MFS_Sugar_Transporters"/>
</dbReference>
<dbReference type="Gene3D" id="1.20.1250.20">
    <property type="entry name" value="MFS general substrate transporter like domains"/>
    <property type="match status" value="1"/>
</dbReference>
<evidence type="ECO:0000256" key="2">
    <source>
        <dbReference type="ARBA" id="ARBA00010992"/>
    </source>
</evidence>
<feature type="transmembrane region" description="Helical" evidence="8">
    <location>
        <begin position="63"/>
        <end position="81"/>
    </location>
</feature>
<feature type="region of interest" description="Disordered" evidence="7">
    <location>
        <begin position="503"/>
        <end position="566"/>
    </location>
</feature>
<gene>
    <name evidence="10" type="ORF">E4U60_003575</name>
</gene>
<feature type="transmembrane region" description="Helical" evidence="8">
    <location>
        <begin position="436"/>
        <end position="455"/>
    </location>
</feature>
<comment type="similarity">
    <text evidence="2">Belongs to the major facilitator superfamily. Sugar transporter (TC 2.A.1.1) family.</text>
</comment>
<dbReference type="InterPro" id="IPR020846">
    <property type="entry name" value="MFS_dom"/>
</dbReference>
<keyword evidence="5 8" id="KW-1133">Transmembrane helix</keyword>
<evidence type="ECO:0000256" key="8">
    <source>
        <dbReference type="SAM" id="Phobius"/>
    </source>
</evidence>
<dbReference type="PANTHER" id="PTHR48022:SF14">
    <property type="entry name" value="MAJOR FACILITATOR SUPERFAMILY (MFS) PROFILE DOMAIN-CONTAINING PROTEIN-RELATED"/>
    <property type="match status" value="1"/>
</dbReference>
<feature type="compositionally biased region" description="Acidic residues" evidence="7">
    <location>
        <begin position="537"/>
        <end position="548"/>
    </location>
</feature>
<reference evidence="10 11" key="1">
    <citation type="journal article" date="2020" name="bioRxiv">
        <title>Whole genome comparisons of ergot fungi reveals the divergence and evolution of species within the genus Claviceps are the result of varying mechanisms driving genome evolution and host range expansion.</title>
        <authorList>
            <person name="Wyka S.A."/>
            <person name="Mondo S.J."/>
            <person name="Liu M."/>
            <person name="Dettman J."/>
            <person name="Nalam V."/>
            <person name="Broders K.D."/>
        </authorList>
    </citation>
    <scope>NUCLEOTIDE SEQUENCE [LARGE SCALE GENOMIC DNA]</scope>
    <source>
        <strain evidence="10 11">CCC 1485</strain>
    </source>
</reference>
<name>A0A9P7MI68_9HYPO</name>
<evidence type="ECO:0000256" key="1">
    <source>
        <dbReference type="ARBA" id="ARBA00004141"/>
    </source>
</evidence>
<keyword evidence="3" id="KW-0813">Transport</keyword>